<organism evidence="2 3">
    <name type="scientific">Paenibacillus dendritiformis C454</name>
    <dbReference type="NCBI Taxonomy" id="1131935"/>
    <lineage>
        <taxon>Bacteria</taxon>
        <taxon>Bacillati</taxon>
        <taxon>Bacillota</taxon>
        <taxon>Bacilli</taxon>
        <taxon>Bacillales</taxon>
        <taxon>Paenibacillaceae</taxon>
        <taxon>Paenibacillus</taxon>
    </lineage>
</organism>
<sequence length="92" mass="10638">MKRKWIITIASCLILLSPWLLSTEKTAAVVTIIQINPDSIRIVDRAKEQVTVYGQEEDLQALQVTKNYFIVYESRWFTRPTLVSIEPMPDDV</sequence>
<name>H3SIV8_9BACL</name>
<keyword evidence="3" id="KW-1185">Reference proteome</keyword>
<feature type="chain" id="PRO_5038739473" evidence="1">
    <location>
        <begin position="23"/>
        <end position="92"/>
    </location>
</feature>
<protein>
    <submittedName>
        <fullName evidence="2">Uncharacterized protein</fullName>
    </submittedName>
</protein>
<keyword evidence="1" id="KW-0732">Signal</keyword>
<gene>
    <name evidence="2" type="ORF">PDENDC454_17408</name>
</gene>
<dbReference type="AlphaFoldDB" id="H3SIV8"/>
<dbReference type="Proteomes" id="UP000003900">
    <property type="component" value="Unassembled WGS sequence"/>
</dbReference>
<dbReference type="EMBL" id="AHKH01000050">
    <property type="protein sequence ID" value="EHQ60967.1"/>
    <property type="molecule type" value="Genomic_DNA"/>
</dbReference>
<evidence type="ECO:0000256" key="1">
    <source>
        <dbReference type="SAM" id="SignalP"/>
    </source>
</evidence>
<accession>H3SIV8</accession>
<feature type="signal peptide" evidence="1">
    <location>
        <begin position="1"/>
        <end position="22"/>
    </location>
</feature>
<reference evidence="2 3" key="1">
    <citation type="journal article" date="2012" name="J. Bacteriol.">
        <title>Genome Sequence of the Pattern-Forming Social Bacterium Paenibacillus dendritiformis C454 Chiral Morphotype.</title>
        <authorList>
            <person name="Sirota-Madi A."/>
            <person name="Olender T."/>
            <person name="Helman Y."/>
            <person name="Brainis I."/>
            <person name="Finkelshtein A."/>
            <person name="Roth D."/>
            <person name="Hagai E."/>
            <person name="Leshkowitz D."/>
            <person name="Brodsky L."/>
            <person name="Galatenko V."/>
            <person name="Nikolaev V."/>
            <person name="Gutnick D.L."/>
            <person name="Lancet D."/>
            <person name="Ben-Jacob E."/>
        </authorList>
    </citation>
    <scope>NUCLEOTIDE SEQUENCE [LARGE SCALE GENOMIC DNA]</scope>
    <source>
        <strain evidence="2 3">C454</strain>
    </source>
</reference>
<evidence type="ECO:0000313" key="3">
    <source>
        <dbReference type="Proteomes" id="UP000003900"/>
    </source>
</evidence>
<proteinExistence type="predicted"/>
<dbReference type="RefSeq" id="WP_006677973.1">
    <property type="nucleotide sequence ID" value="NZ_AHKH01000050.1"/>
</dbReference>
<evidence type="ECO:0000313" key="2">
    <source>
        <dbReference type="EMBL" id="EHQ60967.1"/>
    </source>
</evidence>
<comment type="caution">
    <text evidence="2">The sequence shown here is derived from an EMBL/GenBank/DDBJ whole genome shotgun (WGS) entry which is preliminary data.</text>
</comment>